<evidence type="ECO:0000313" key="4">
    <source>
        <dbReference type="RefSeq" id="XP_010272914.1"/>
    </source>
</evidence>
<dbReference type="Gene3D" id="3.30.420.10">
    <property type="entry name" value="Ribonuclease H-like superfamily/Ribonuclease H"/>
    <property type="match status" value="1"/>
</dbReference>
<dbReference type="PANTHER" id="PTHR47481:SF22">
    <property type="entry name" value="RETROTRANSPOSON GAG DOMAIN-CONTAINING PROTEIN"/>
    <property type="match status" value="1"/>
</dbReference>
<dbReference type="PROSITE" id="PS50994">
    <property type="entry name" value="INTEGRASE"/>
    <property type="match status" value="1"/>
</dbReference>
<dbReference type="RefSeq" id="XP_010272914.1">
    <property type="nucleotide sequence ID" value="XM_010274612.1"/>
</dbReference>
<dbReference type="OMA" id="CEPENTP"/>
<dbReference type="InParanoid" id="A0A1U8B993"/>
<feature type="signal peptide" evidence="1">
    <location>
        <begin position="1"/>
        <end position="22"/>
    </location>
</feature>
<sequence>MGWLLMILTKLILAHVIGCTSSRSIRIILEQLYASKSRVRVMQLHFELHSLKKGALSVPQYLQKGKNLTDNLTAAGEPLSDTDYILTILSGLSSEYESFITAVTTRVDAYTVEDIKGMLLNQEIQLGQLKGSHGSLDSNYPVANMAVRGNANFNNINDSHNFSKGNKSYPQLLNLNTSVRFVGDLLTKKVLLQRVNEGGIYKLSNSHNVDTHTPFADVGERTNIDVCHYCWLYPMSHKSDALSIFINFKHLVENYLDTKIKAIQSDMGGEFVKLHEFLQSEGIAHQFVYPHTQEQNSRAKHKHRQIEAISLTLLATASMPKHFWLDASQTIVYMMNQLPSVAVNASNTMATGRLYISRHVVFAEESFPFASMQPTAAPVKSSFVLLDGPSIVTSQPTAHKITTIPSTTEKAHIQDTAMAHNTPPQSDHSTTVIPLISRGFDPPSSLDNHANITSGPPINPLNTHHMQTRLNSGIQKPKVYLASKHPIDASVESTCYSEAAKHAHWRQAMEDEFNALL</sequence>
<accession>A0A1U8B993</accession>
<dbReference type="SUPFAM" id="SSF53098">
    <property type="entry name" value="Ribonuclease H-like"/>
    <property type="match status" value="1"/>
</dbReference>
<dbReference type="InterPro" id="IPR036397">
    <property type="entry name" value="RNaseH_sf"/>
</dbReference>
<organism evidence="3 4">
    <name type="scientific">Nelumbo nucifera</name>
    <name type="common">Sacred lotus</name>
    <dbReference type="NCBI Taxonomy" id="4432"/>
    <lineage>
        <taxon>Eukaryota</taxon>
        <taxon>Viridiplantae</taxon>
        <taxon>Streptophyta</taxon>
        <taxon>Embryophyta</taxon>
        <taxon>Tracheophyta</taxon>
        <taxon>Spermatophyta</taxon>
        <taxon>Magnoliopsida</taxon>
        <taxon>Proteales</taxon>
        <taxon>Nelumbonaceae</taxon>
        <taxon>Nelumbo</taxon>
    </lineage>
</organism>
<dbReference type="AlphaFoldDB" id="A0A1U8B993"/>
<gene>
    <name evidence="4" type="primary">LOC104608581</name>
</gene>
<dbReference type="PANTHER" id="PTHR47481">
    <property type="match status" value="1"/>
</dbReference>
<keyword evidence="3" id="KW-1185">Reference proteome</keyword>
<dbReference type="GeneID" id="104608581"/>
<evidence type="ECO:0000256" key="1">
    <source>
        <dbReference type="SAM" id="SignalP"/>
    </source>
</evidence>
<evidence type="ECO:0000313" key="3">
    <source>
        <dbReference type="Proteomes" id="UP000189703"/>
    </source>
</evidence>
<dbReference type="InterPro" id="IPR012337">
    <property type="entry name" value="RNaseH-like_sf"/>
</dbReference>
<keyword evidence="1" id="KW-0732">Signal</keyword>
<dbReference type="InterPro" id="IPR001584">
    <property type="entry name" value="Integrase_cat-core"/>
</dbReference>
<reference evidence="4" key="1">
    <citation type="submission" date="2025-08" db="UniProtKB">
        <authorList>
            <consortium name="RefSeq"/>
        </authorList>
    </citation>
    <scope>IDENTIFICATION</scope>
</reference>
<evidence type="ECO:0000259" key="2">
    <source>
        <dbReference type="PROSITE" id="PS50994"/>
    </source>
</evidence>
<dbReference type="Pfam" id="PF14223">
    <property type="entry name" value="Retrotran_gag_2"/>
    <property type="match status" value="1"/>
</dbReference>
<dbReference type="GO" id="GO:0015074">
    <property type="term" value="P:DNA integration"/>
    <property type="evidence" value="ECO:0007669"/>
    <property type="project" value="InterPro"/>
</dbReference>
<feature type="chain" id="PRO_5010552612" evidence="1">
    <location>
        <begin position="23"/>
        <end position="517"/>
    </location>
</feature>
<dbReference type="Proteomes" id="UP000189703">
    <property type="component" value="Unplaced"/>
</dbReference>
<dbReference type="KEGG" id="nnu:104608581"/>
<dbReference type="eggNOG" id="KOG0017">
    <property type="taxonomic scope" value="Eukaryota"/>
</dbReference>
<dbReference type="GO" id="GO:0003676">
    <property type="term" value="F:nucleic acid binding"/>
    <property type="evidence" value="ECO:0007669"/>
    <property type="project" value="InterPro"/>
</dbReference>
<feature type="domain" description="Integrase catalytic" evidence="2">
    <location>
        <begin position="229"/>
        <end position="359"/>
    </location>
</feature>
<protein>
    <submittedName>
        <fullName evidence="4">Uncharacterized protein LOC104608581</fullName>
    </submittedName>
</protein>
<name>A0A1U8B993_NELNU</name>
<proteinExistence type="predicted"/>
<dbReference type="OrthoDB" id="1912561at2759"/>